<dbReference type="Proteomes" id="UP000193208">
    <property type="component" value="Unassembled WGS sequence"/>
</dbReference>
<gene>
    <name evidence="7" type="ORF">AD0028_1506</name>
    <name evidence="8" type="ORF">AL0462_1403</name>
    <name evidence="9" type="ORF">AL0467_1513</name>
    <name evidence="6" type="ORF">B0487_1758</name>
    <name evidence="14" type="ORF">B0703_08575</name>
    <name evidence="2" type="ORF">C8077_07415</name>
    <name evidence="13" type="ORF">DW072_06165</name>
    <name evidence="12" type="ORF">DW139_05145</name>
    <name evidence="11" type="ORF">DWX79_06865</name>
    <name evidence="3" type="ORF">ERS852382_00016</name>
    <name evidence="10" type="ORF">F3K97_08480</name>
    <name evidence="4" type="ORF">GA752_08320</name>
    <name evidence="5" type="ORF">NE692_09730</name>
</gene>
<reference evidence="14" key="8">
    <citation type="submission" date="2023-09" db="EMBL/GenBank/DDBJ databases">
        <title>Ecological and genomic based identification of the Bifidobacterium adolescentis prototype of the healthy human gut microbiota.</title>
        <authorList>
            <person name="Lugli G.A."/>
            <person name="Argentini C."/>
            <person name="Tarracchini C."/>
            <person name="Fontana F."/>
            <person name="Alessandri G."/>
            <person name="Mancabelli L."/>
            <person name="Milani C."/>
            <person name="Turroni F."/>
            <person name="Ventura M."/>
        </authorList>
    </citation>
    <scope>NUCLEOTIDE SEQUENCE</scope>
    <source>
        <strain evidence="14">703B</strain>
    </source>
</reference>
<evidence type="ECO:0000313" key="6">
    <source>
        <dbReference type="EMBL" id="OSG86246.1"/>
    </source>
</evidence>
<evidence type="ECO:0000313" key="5">
    <source>
        <dbReference type="EMBL" id="MCQ4793728.1"/>
    </source>
</evidence>
<dbReference type="Proteomes" id="UP000464884">
    <property type="component" value="Chromosome"/>
</dbReference>
<evidence type="ECO:0000313" key="15">
    <source>
        <dbReference type="Proteomes" id="UP000095647"/>
    </source>
</evidence>
<dbReference type="Proteomes" id="UP000193377">
    <property type="component" value="Unassembled WGS sequence"/>
</dbReference>
<dbReference type="Proteomes" id="UP000193664">
    <property type="component" value="Unassembled WGS sequence"/>
</dbReference>
<reference evidence="10 25" key="6">
    <citation type="submission" date="2019-12" db="EMBL/GenBank/DDBJ databases">
        <title>Draft Genome Sequence of Bifidobacterium adolescentis ZJ2.</title>
        <authorList>
            <person name="Jin Z."/>
        </authorList>
    </citation>
    <scope>NUCLEOTIDE SEQUENCE [LARGE SCALE GENOMIC DNA]</scope>
    <source>
        <strain evidence="10 25">ZJ2</strain>
    </source>
</reference>
<dbReference type="EMBL" id="LNKH01000008">
    <property type="protein sequence ID" value="OSG96492.1"/>
    <property type="molecule type" value="Genomic_DNA"/>
</dbReference>
<dbReference type="EMBL" id="JANFYM010000013">
    <property type="protein sequence ID" value="MCQ4793728.1"/>
    <property type="molecule type" value="Genomic_DNA"/>
</dbReference>
<dbReference type="KEGG" id="badl:BADO_1660"/>
<reference evidence="2 20" key="3">
    <citation type="submission" date="2018-03" db="EMBL/GenBank/DDBJ databases">
        <authorList>
            <person name="Keele B.F."/>
        </authorList>
    </citation>
    <scope>NUCLEOTIDE SEQUENCE [LARGE SCALE GENOMIC DNA]</scope>
    <source>
        <strain evidence="2 20">1-11</strain>
    </source>
</reference>
<evidence type="ECO:0000313" key="4">
    <source>
        <dbReference type="EMBL" id="KAB5744622.1"/>
    </source>
</evidence>
<dbReference type="EMBL" id="QRVT01000003">
    <property type="protein sequence ID" value="RGS64732.1"/>
    <property type="molecule type" value="Genomic_DNA"/>
</dbReference>
<dbReference type="EMBL" id="CP047129">
    <property type="protein sequence ID" value="QHB63270.1"/>
    <property type="molecule type" value="Genomic_DNA"/>
</dbReference>
<dbReference type="Proteomes" id="UP000193905">
    <property type="component" value="Unassembled WGS sequence"/>
</dbReference>
<dbReference type="Proteomes" id="UP000285262">
    <property type="component" value="Unassembled WGS sequence"/>
</dbReference>
<dbReference type="Proteomes" id="UP000241454">
    <property type="component" value="Chromosome"/>
</dbReference>
<dbReference type="AlphaFoldDB" id="A0A076JJ16"/>
<reference evidence="3 15" key="1">
    <citation type="submission" date="2015-09" db="EMBL/GenBank/DDBJ databases">
        <authorList>
            <consortium name="Pathogen Informatics"/>
        </authorList>
    </citation>
    <scope>NUCLEOTIDE SEQUENCE [LARGE SCALE GENOMIC DNA]</scope>
    <source>
        <strain evidence="3 15">2789STDY5608824</strain>
    </source>
</reference>
<evidence type="ECO:0000313" key="20">
    <source>
        <dbReference type="Proteomes" id="UP000241454"/>
    </source>
</evidence>
<evidence type="ECO:0000313" key="17">
    <source>
        <dbReference type="Proteomes" id="UP000193377"/>
    </source>
</evidence>
<dbReference type="Proteomes" id="UP000285462">
    <property type="component" value="Unassembled WGS sequence"/>
</dbReference>
<evidence type="ECO:0000313" key="22">
    <source>
        <dbReference type="Proteomes" id="UP000285262"/>
    </source>
</evidence>
<feature type="region of interest" description="Disordered" evidence="1">
    <location>
        <begin position="1"/>
        <end position="36"/>
    </location>
</feature>
<evidence type="ECO:0000313" key="3">
    <source>
        <dbReference type="EMBL" id="CUN33881.1"/>
    </source>
</evidence>
<sequence>MAIRKPNGGAKAASTAPLTSVQDTRSRGNGNGNGERVLMSFKIPSDLKMMLQENARERGTTASRIIIDGIRHELGLDD</sequence>
<evidence type="ECO:0000313" key="21">
    <source>
        <dbReference type="Proteomes" id="UP000284589"/>
    </source>
</evidence>
<dbReference type="EMBL" id="LNKI01000005">
    <property type="protein sequence ID" value="OSG99880.1"/>
    <property type="molecule type" value="Genomic_DNA"/>
</dbReference>
<name>A0A076JJ16_BIFAD</name>
<dbReference type="Proteomes" id="UP000095647">
    <property type="component" value="Unassembled WGS sequence"/>
</dbReference>
<evidence type="ECO:0000313" key="10">
    <source>
        <dbReference type="EMBL" id="QHB63270.1"/>
    </source>
</evidence>
<dbReference type="EMBL" id="WDLT01000010">
    <property type="protein sequence ID" value="KAB5744622.1"/>
    <property type="molecule type" value="Genomic_DNA"/>
</dbReference>
<dbReference type="Proteomes" id="UP001206013">
    <property type="component" value="Unassembled WGS sequence"/>
</dbReference>
<dbReference type="Proteomes" id="UP000437631">
    <property type="component" value="Unassembled WGS sequence"/>
</dbReference>
<accession>A0A076JJ16</accession>
<evidence type="ECO:0000256" key="1">
    <source>
        <dbReference type="SAM" id="MobiDB-lite"/>
    </source>
</evidence>
<reference evidence="4 24" key="5">
    <citation type="journal article" date="2019" name="Nat. Med.">
        <title>A library of human gut bacterial isolates paired with longitudinal multiomics data enables mechanistic microbiome research.</title>
        <authorList>
            <person name="Poyet M."/>
            <person name="Groussin M."/>
            <person name="Gibbons S.M."/>
            <person name="Avila-Pacheco J."/>
            <person name="Jiang X."/>
            <person name="Kearney S.M."/>
            <person name="Perrotta A.R."/>
            <person name="Berdy B."/>
            <person name="Zhao S."/>
            <person name="Lieberman T.D."/>
            <person name="Swanson P.K."/>
            <person name="Smith M."/>
            <person name="Roesemann S."/>
            <person name="Alexander J.E."/>
            <person name="Rich S.A."/>
            <person name="Livny J."/>
            <person name="Vlamakis H."/>
            <person name="Clish C."/>
            <person name="Bullock K."/>
            <person name="Deik A."/>
            <person name="Scott J."/>
            <person name="Pierce K.A."/>
            <person name="Xavier R.J."/>
            <person name="Alm E.J."/>
        </authorList>
    </citation>
    <scope>NUCLEOTIDE SEQUENCE [LARGE SCALE GENOMIC DNA]</scope>
    <source>
        <strain evidence="4 24">BIOML-A190</strain>
    </source>
</reference>
<evidence type="ECO:0000313" key="16">
    <source>
        <dbReference type="Proteomes" id="UP000193208"/>
    </source>
</evidence>
<dbReference type="EMBL" id="LNKD01000002">
    <property type="protein sequence ID" value="OSG86246.1"/>
    <property type="molecule type" value="Genomic_DNA"/>
</dbReference>
<dbReference type="EMBL" id="CP133648">
    <property type="protein sequence ID" value="WNE85031.1"/>
    <property type="molecule type" value="Genomic_DNA"/>
</dbReference>
<evidence type="ECO:0000313" key="19">
    <source>
        <dbReference type="Proteomes" id="UP000193905"/>
    </source>
</evidence>
<protein>
    <submittedName>
        <fullName evidence="6">Membrane-fusion protein</fullName>
    </submittedName>
</protein>
<evidence type="ECO:0000313" key="8">
    <source>
        <dbReference type="EMBL" id="OSG96492.1"/>
    </source>
</evidence>
<evidence type="ECO:0000313" key="18">
    <source>
        <dbReference type="Proteomes" id="UP000193664"/>
    </source>
</evidence>
<dbReference type="GeneID" id="4556890"/>
<proteinExistence type="predicted"/>
<reference evidence="21 22" key="4">
    <citation type="submission" date="2018-08" db="EMBL/GenBank/DDBJ databases">
        <title>A genome reference for cultivated species of the human gut microbiota.</title>
        <authorList>
            <person name="Zou Y."/>
            <person name="Xue W."/>
            <person name="Luo G."/>
        </authorList>
    </citation>
    <scope>NUCLEOTIDE SEQUENCE [LARGE SCALE GENOMIC DNA]</scope>
    <source>
        <strain evidence="11 23">AF21-27</strain>
        <strain evidence="13 22">AF45-19</strain>
        <strain evidence="12 21">AM12-20</strain>
    </source>
</reference>
<dbReference type="Proteomes" id="UP000193179">
    <property type="component" value="Chromosome"/>
</dbReference>
<dbReference type="EMBL" id="LNKF01000006">
    <property type="protein sequence ID" value="OSG93667.1"/>
    <property type="molecule type" value="Genomic_DNA"/>
</dbReference>
<evidence type="ECO:0000313" key="14">
    <source>
        <dbReference type="EMBL" id="WNE85031.1"/>
    </source>
</evidence>
<evidence type="ECO:0000313" key="23">
    <source>
        <dbReference type="Proteomes" id="UP000285462"/>
    </source>
</evidence>
<organism evidence="6 17">
    <name type="scientific">Bifidobacterium adolescentis</name>
    <dbReference type="NCBI Taxonomy" id="1680"/>
    <lineage>
        <taxon>Bacteria</taxon>
        <taxon>Bacillati</taxon>
        <taxon>Actinomycetota</taxon>
        <taxon>Actinomycetes</taxon>
        <taxon>Bifidobacteriales</taxon>
        <taxon>Bifidobacteriaceae</taxon>
        <taxon>Bifidobacterium</taxon>
    </lineage>
</organism>
<evidence type="ECO:0000313" key="13">
    <source>
        <dbReference type="EMBL" id="RHK25589.1"/>
    </source>
</evidence>
<evidence type="ECO:0000313" key="25">
    <source>
        <dbReference type="Proteomes" id="UP000464884"/>
    </source>
</evidence>
<dbReference type="Proteomes" id="UP000284589">
    <property type="component" value="Unassembled WGS sequence"/>
</dbReference>
<dbReference type="RefSeq" id="WP_003811128.1">
    <property type="nucleotide sequence ID" value="NZ_CAXSWS010000002.1"/>
</dbReference>
<evidence type="ECO:0000313" key="24">
    <source>
        <dbReference type="Proteomes" id="UP000437631"/>
    </source>
</evidence>
<dbReference type="EMBL" id="QRNG01000009">
    <property type="protein sequence ID" value="RHK25589.1"/>
    <property type="molecule type" value="Genomic_DNA"/>
</dbReference>
<reference evidence="5" key="7">
    <citation type="submission" date="2022-06" db="EMBL/GenBank/DDBJ databases">
        <title>Isolation of gut microbiota from human fecal samples.</title>
        <authorList>
            <person name="Pamer E.G."/>
            <person name="Barat B."/>
            <person name="Waligurski E."/>
            <person name="Medina S."/>
            <person name="Paddock L."/>
            <person name="Mostad J."/>
        </authorList>
    </citation>
    <scope>NUCLEOTIDE SEQUENCE</scope>
    <source>
        <strain evidence="5">SL.1.01</strain>
    </source>
</reference>
<evidence type="ECO:0000313" key="2">
    <source>
        <dbReference type="EMBL" id="AVT45741.1"/>
    </source>
</evidence>
<evidence type="ECO:0000313" key="7">
    <source>
        <dbReference type="EMBL" id="OSG93667.1"/>
    </source>
</evidence>
<dbReference type="EMBL" id="CP028341">
    <property type="protein sequence ID" value="AVT45741.1"/>
    <property type="molecule type" value="Genomic_DNA"/>
</dbReference>
<reference evidence="16 17" key="2">
    <citation type="journal article" date="2016" name="Sci. Rep.">
        <title>Evaluation of genetic diversity among strains of the human gut commensal Bifidobacterium adolescentis.</title>
        <authorList>
            <person name="Duranti S."/>
            <person name="Milani C."/>
            <person name="Lugli G.A."/>
            <person name="Mancabelli L."/>
            <person name="Turroni F."/>
            <person name="Ferrario C."/>
            <person name="Mangifesta M."/>
            <person name="Viappiani A."/>
            <person name="Sanchez B."/>
            <person name="Margolles A."/>
            <person name="van Sinderen D."/>
            <person name="Ventura M."/>
        </authorList>
    </citation>
    <scope>NUCLEOTIDE SEQUENCE [LARGE SCALE GENOMIC DNA]</scope>
    <source>
        <strain evidence="6 17">487B</strain>
        <strain evidence="14">703B</strain>
        <strain evidence="7 18">AD2-8</strain>
        <strain evidence="8 19">AL46-2</strain>
        <strain evidence="9 16">AL46-7</strain>
    </source>
</reference>
<evidence type="ECO:0000313" key="11">
    <source>
        <dbReference type="EMBL" id="RGS64732.1"/>
    </source>
</evidence>
<dbReference type="EMBL" id="QRLP01000003">
    <property type="protein sequence ID" value="RHJ18049.1"/>
    <property type="molecule type" value="Genomic_DNA"/>
</dbReference>
<evidence type="ECO:0000313" key="9">
    <source>
        <dbReference type="EMBL" id="OSG99880.1"/>
    </source>
</evidence>
<evidence type="ECO:0000313" key="12">
    <source>
        <dbReference type="EMBL" id="RHJ18049.1"/>
    </source>
</evidence>
<dbReference type="eggNOG" id="ENOG5030RY6">
    <property type="taxonomic scope" value="Bacteria"/>
</dbReference>
<dbReference type="EMBL" id="CYYI01000001">
    <property type="protein sequence ID" value="CUN33881.1"/>
    <property type="molecule type" value="Genomic_DNA"/>
</dbReference>